<evidence type="ECO:0000313" key="3">
    <source>
        <dbReference type="Proteomes" id="UP001589810"/>
    </source>
</evidence>
<gene>
    <name evidence="2" type="ORF">ACFFH7_41905</name>
</gene>
<dbReference type="InterPro" id="IPR003265">
    <property type="entry name" value="HhH-GPD_domain"/>
</dbReference>
<feature type="domain" description="HhH-GPD" evidence="1">
    <location>
        <begin position="131"/>
        <end position="281"/>
    </location>
</feature>
<evidence type="ECO:0000313" key="2">
    <source>
        <dbReference type="EMBL" id="MFC0548121.1"/>
    </source>
</evidence>
<accession>A0ABV6N6A2</accession>
<dbReference type="SMART" id="SM00478">
    <property type="entry name" value="ENDO3c"/>
    <property type="match status" value="1"/>
</dbReference>
<dbReference type="SUPFAM" id="SSF48150">
    <property type="entry name" value="DNA-glycosylase"/>
    <property type="match status" value="1"/>
</dbReference>
<comment type="caution">
    <text evidence="2">The sequence shown here is derived from an EMBL/GenBank/DDBJ whole genome shotgun (WGS) entry which is preliminary data.</text>
</comment>
<dbReference type="RefSeq" id="WP_273938043.1">
    <property type="nucleotide sequence ID" value="NZ_CP097263.1"/>
</dbReference>
<dbReference type="EMBL" id="JBHLUD010000015">
    <property type="protein sequence ID" value="MFC0548121.1"/>
    <property type="molecule type" value="Genomic_DNA"/>
</dbReference>
<dbReference type="Gene3D" id="1.10.340.30">
    <property type="entry name" value="Hypothetical protein, domain 2"/>
    <property type="match status" value="1"/>
</dbReference>
<organism evidence="2 3">
    <name type="scientific">Kutzneria chonburiensis</name>
    <dbReference type="NCBI Taxonomy" id="1483604"/>
    <lineage>
        <taxon>Bacteria</taxon>
        <taxon>Bacillati</taxon>
        <taxon>Actinomycetota</taxon>
        <taxon>Actinomycetes</taxon>
        <taxon>Pseudonocardiales</taxon>
        <taxon>Pseudonocardiaceae</taxon>
        <taxon>Kutzneria</taxon>
    </lineage>
</organism>
<dbReference type="Proteomes" id="UP001589810">
    <property type="component" value="Unassembled WGS sequence"/>
</dbReference>
<dbReference type="InterPro" id="IPR011257">
    <property type="entry name" value="DNA_glycosylase"/>
</dbReference>
<keyword evidence="3" id="KW-1185">Reference proteome</keyword>
<proteinExistence type="predicted"/>
<reference evidence="2 3" key="1">
    <citation type="submission" date="2024-09" db="EMBL/GenBank/DDBJ databases">
        <authorList>
            <person name="Sun Q."/>
            <person name="Mori K."/>
        </authorList>
    </citation>
    <scope>NUCLEOTIDE SEQUENCE [LARGE SCALE GENOMIC DNA]</scope>
    <source>
        <strain evidence="2 3">TBRC 1432</strain>
    </source>
</reference>
<protein>
    <submittedName>
        <fullName evidence="2">DNA-3-methyladenine glycosylase family protein</fullName>
    </submittedName>
</protein>
<name>A0ABV6N6A2_9PSEU</name>
<sequence length="293" mass="32407">MDTGTLPACQPFDLRTSIRFLQGFGACRGDQVMTEDSITKAVAVDGQAYVFHVTPHPDGVAYQLFSDRPGTDTGPVLRKISDYLSLSDDLADFYAKAASDHPGYARLVQDMRGLHHVRFLTLAEVGVWAVLTQRTPQPVSLSHKRRIVEEFGRRISHDGLEFIAFPELTDLHGVSAAEWAALVRNERKGRYLANLVAGLLDIGEDYLRSASYIQADRALRAITGVGEFSAGMILLRGLGRMDHVPLDMPAFAEAITEVYGPGYDHRKLRSRYGANLGYWAYYLRSGLGALSRS</sequence>
<evidence type="ECO:0000259" key="1">
    <source>
        <dbReference type="SMART" id="SM00478"/>
    </source>
</evidence>